<evidence type="ECO:0000256" key="2">
    <source>
        <dbReference type="ARBA" id="ARBA00022679"/>
    </source>
</evidence>
<dbReference type="InterPro" id="IPR004607">
    <property type="entry name" value="GART"/>
</dbReference>
<gene>
    <name evidence="4 6" type="primary">purN</name>
    <name evidence="6" type="ORF">LVJ83_07025</name>
</gene>
<evidence type="ECO:0000313" key="7">
    <source>
        <dbReference type="Proteomes" id="UP000829817"/>
    </source>
</evidence>
<comment type="catalytic activity">
    <reaction evidence="4">
        <text>N(1)-(5-phospho-beta-D-ribosyl)glycinamide + (6R)-10-formyltetrahydrofolate = N(2)-formyl-N(1)-(5-phospho-beta-D-ribosyl)glycinamide + (6S)-5,6,7,8-tetrahydrofolate + H(+)</text>
        <dbReference type="Rhea" id="RHEA:15053"/>
        <dbReference type="ChEBI" id="CHEBI:15378"/>
        <dbReference type="ChEBI" id="CHEBI:57453"/>
        <dbReference type="ChEBI" id="CHEBI:143788"/>
        <dbReference type="ChEBI" id="CHEBI:147286"/>
        <dbReference type="ChEBI" id="CHEBI:195366"/>
        <dbReference type="EC" id="2.1.2.2"/>
    </reaction>
</comment>
<feature type="domain" description="Formyl transferase N-terminal" evidence="5">
    <location>
        <begin position="5"/>
        <end position="181"/>
    </location>
</feature>
<dbReference type="CDD" id="cd08645">
    <property type="entry name" value="FMT_core_GART"/>
    <property type="match status" value="1"/>
</dbReference>
<comment type="function">
    <text evidence="4">Catalyzes the transfer of a formyl group from 10-formyltetrahydrofolate to 5-phospho-ribosyl-glycinamide (GAR), producing 5-phospho-ribosyl-N-formylglycinamide (FGAR) and tetrahydrofolate.</text>
</comment>
<dbReference type="PANTHER" id="PTHR43369">
    <property type="entry name" value="PHOSPHORIBOSYLGLYCINAMIDE FORMYLTRANSFERASE"/>
    <property type="match status" value="1"/>
</dbReference>
<keyword evidence="7" id="KW-1185">Reference proteome</keyword>
<keyword evidence="3 4" id="KW-0658">Purine biosynthesis</keyword>
<name>A0ABY4DSZ1_9NEIS</name>
<dbReference type="PANTHER" id="PTHR43369:SF2">
    <property type="entry name" value="PHOSPHORIBOSYLGLYCINAMIDE FORMYLTRANSFERASE"/>
    <property type="match status" value="1"/>
</dbReference>
<dbReference type="EC" id="2.1.2.2" evidence="4"/>
<proteinExistence type="inferred from homology"/>
<evidence type="ECO:0000313" key="6">
    <source>
        <dbReference type="EMBL" id="UOO80742.1"/>
    </source>
</evidence>
<comment type="similarity">
    <text evidence="4">Belongs to the GART family.</text>
</comment>
<evidence type="ECO:0000259" key="5">
    <source>
        <dbReference type="Pfam" id="PF00551"/>
    </source>
</evidence>
<protein>
    <recommendedName>
        <fullName evidence="4">Phosphoribosylglycinamide formyltransferase</fullName>
        <ecNumber evidence="4">2.1.2.2</ecNumber>
    </recommendedName>
    <alternativeName>
        <fullName evidence="4">5'-phosphoribosylglycinamide transformylase</fullName>
    </alternativeName>
    <alternativeName>
        <fullName evidence="4">GAR transformylase</fullName>
        <shortName evidence="4">GART</shortName>
    </alternativeName>
</protein>
<dbReference type="InterPro" id="IPR002376">
    <property type="entry name" value="Formyl_transf_N"/>
</dbReference>
<dbReference type="InterPro" id="IPR036477">
    <property type="entry name" value="Formyl_transf_N_sf"/>
</dbReference>
<keyword evidence="2 4" id="KW-0808">Transferase</keyword>
<sequence>MHTQNIVILISGRGSNMQAIVETDIPGARIAAVLSNRTEAAGLAWAAERGIATDALDHRHFADRTAFDQAMMQKIDAYQPDLVVLAGFMRILTLEFCRHYQGRLINIHPSLLPAFTGLHTHERAIEAGCRIAGCTIHFVTPELDCGPIIAQGAVPVADNDSADDVAARVLKVEHQLFPRAVADFVAGRLKIKGNRVINAEHRAGTSELLA</sequence>
<reference evidence="6 7" key="1">
    <citation type="journal article" date="2022" name="Res Sq">
        <title>Evolution of multicellular longitudinally dividing oral cavity symbionts (Neisseriaceae).</title>
        <authorList>
            <person name="Nyongesa S."/>
            <person name="Weber P."/>
            <person name="Bernet E."/>
            <person name="Pullido F."/>
            <person name="Nieckarz M."/>
            <person name="Delaby M."/>
            <person name="Nieves C."/>
            <person name="Viehboeck T."/>
            <person name="Krause N."/>
            <person name="Rivera-Millot A."/>
            <person name="Nakamura A."/>
            <person name="Vischer N."/>
            <person name="VanNieuwenhze M."/>
            <person name="Brun Y."/>
            <person name="Cava F."/>
            <person name="Bulgheresi S."/>
            <person name="Veyrier F."/>
        </authorList>
    </citation>
    <scope>NUCLEOTIDE SEQUENCE [LARGE SCALE GENOMIC DNA]</scope>
    <source>
        <strain evidence="6 7">CCUG 63373m</strain>
    </source>
</reference>
<dbReference type="Gene3D" id="3.40.50.170">
    <property type="entry name" value="Formyl transferase, N-terminal domain"/>
    <property type="match status" value="1"/>
</dbReference>
<dbReference type="GO" id="GO:0004644">
    <property type="term" value="F:phosphoribosylglycinamide formyltransferase activity"/>
    <property type="evidence" value="ECO:0007669"/>
    <property type="project" value="UniProtKB-EC"/>
</dbReference>
<dbReference type="Proteomes" id="UP000829817">
    <property type="component" value="Chromosome"/>
</dbReference>
<dbReference type="Pfam" id="PF00551">
    <property type="entry name" value="Formyl_trans_N"/>
    <property type="match status" value="1"/>
</dbReference>
<feature type="binding site" evidence="4">
    <location>
        <begin position="14"/>
        <end position="16"/>
    </location>
    <ligand>
        <name>N(1)-(5-phospho-beta-D-ribosyl)glycinamide</name>
        <dbReference type="ChEBI" id="CHEBI:143788"/>
    </ligand>
</feature>
<feature type="binding site" evidence="4">
    <location>
        <begin position="89"/>
        <end position="92"/>
    </location>
    <ligand>
        <name>(6R)-10-formyltetrahydrofolate</name>
        <dbReference type="ChEBI" id="CHEBI:195366"/>
    </ligand>
</feature>
<dbReference type="EMBL" id="CP091508">
    <property type="protein sequence ID" value="UOO80742.1"/>
    <property type="molecule type" value="Genomic_DNA"/>
</dbReference>
<comment type="pathway">
    <text evidence="1 4">Purine metabolism; IMP biosynthesis via de novo pathway; N(2)-formyl-N(1)-(5-phospho-D-ribosyl)glycinamide from N(1)-(5-phospho-D-ribosyl)glycinamide (10-formyl THF route): step 1/1.</text>
</comment>
<evidence type="ECO:0000256" key="4">
    <source>
        <dbReference type="HAMAP-Rule" id="MF_01930"/>
    </source>
</evidence>
<feature type="binding site" evidence="4">
    <location>
        <position position="106"/>
    </location>
    <ligand>
        <name>(6R)-10-formyltetrahydrofolate</name>
        <dbReference type="ChEBI" id="CHEBI:195366"/>
    </ligand>
</feature>
<dbReference type="SUPFAM" id="SSF53328">
    <property type="entry name" value="Formyltransferase"/>
    <property type="match status" value="1"/>
</dbReference>
<dbReference type="HAMAP" id="MF_01930">
    <property type="entry name" value="PurN"/>
    <property type="match status" value="1"/>
</dbReference>
<dbReference type="NCBIfam" id="TIGR00639">
    <property type="entry name" value="PurN"/>
    <property type="match status" value="1"/>
</dbReference>
<accession>A0ABY4DSZ1</accession>
<dbReference type="RefSeq" id="WP_244783813.1">
    <property type="nucleotide sequence ID" value="NZ_CP091508.1"/>
</dbReference>
<organism evidence="6 7">
    <name type="scientific">Uruburuella testudinis</name>
    <dbReference type="NCBI Taxonomy" id="1282863"/>
    <lineage>
        <taxon>Bacteria</taxon>
        <taxon>Pseudomonadati</taxon>
        <taxon>Pseudomonadota</taxon>
        <taxon>Betaproteobacteria</taxon>
        <taxon>Neisseriales</taxon>
        <taxon>Neisseriaceae</taxon>
        <taxon>Uruburuella</taxon>
    </lineage>
</organism>
<feature type="binding site" evidence="4">
    <location>
        <position position="64"/>
    </location>
    <ligand>
        <name>(6R)-10-formyltetrahydrofolate</name>
        <dbReference type="ChEBI" id="CHEBI:195366"/>
    </ligand>
</feature>
<feature type="active site" description="Proton donor" evidence="4">
    <location>
        <position position="108"/>
    </location>
</feature>
<evidence type="ECO:0000256" key="1">
    <source>
        <dbReference type="ARBA" id="ARBA00005054"/>
    </source>
</evidence>
<feature type="site" description="Raises pKa of active site His" evidence="4">
    <location>
        <position position="144"/>
    </location>
</feature>
<evidence type="ECO:0000256" key="3">
    <source>
        <dbReference type="ARBA" id="ARBA00022755"/>
    </source>
</evidence>